<dbReference type="Gene3D" id="1.20.1250.20">
    <property type="entry name" value="MFS general substrate transporter like domains"/>
    <property type="match status" value="1"/>
</dbReference>
<dbReference type="STRING" id="1858805.M5GE71"/>
<name>M5GE71_DACPD</name>
<dbReference type="HOGENOM" id="CLU_025894_2_0_1"/>
<evidence type="ECO:0000313" key="5">
    <source>
        <dbReference type="Proteomes" id="UP000030653"/>
    </source>
</evidence>
<dbReference type="OrthoDB" id="10027823at2759"/>
<feature type="transmembrane region" description="Helical" evidence="2">
    <location>
        <begin position="198"/>
        <end position="217"/>
    </location>
</feature>
<evidence type="ECO:0000256" key="2">
    <source>
        <dbReference type="SAM" id="Phobius"/>
    </source>
</evidence>
<dbReference type="GO" id="GO:0000329">
    <property type="term" value="C:fungal-type vacuole membrane"/>
    <property type="evidence" value="ECO:0007669"/>
    <property type="project" value="TreeGrafter"/>
</dbReference>
<feature type="transmembrane region" description="Helical" evidence="2">
    <location>
        <begin position="95"/>
        <end position="128"/>
    </location>
</feature>
<feature type="domain" description="Major facilitator superfamily (MFS) profile" evidence="3">
    <location>
        <begin position="252"/>
        <end position="436"/>
    </location>
</feature>
<dbReference type="RefSeq" id="XP_040629927.1">
    <property type="nucleotide sequence ID" value="XM_040774962.1"/>
</dbReference>
<feature type="transmembrane region" description="Helical" evidence="2">
    <location>
        <begin position="252"/>
        <end position="280"/>
    </location>
</feature>
<dbReference type="PANTHER" id="PTHR23520">
    <property type="entry name" value="TRANSPORTER, PUTATIVE (AFU_ORTHOLOGUE AFUA_3G04000)-RELATED"/>
    <property type="match status" value="1"/>
</dbReference>
<feature type="transmembrane region" description="Helical" evidence="2">
    <location>
        <begin position="331"/>
        <end position="350"/>
    </location>
</feature>
<dbReference type="PANTHER" id="PTHR23520:SF5">
    <property type="entry name" value="TRANSPORTER, PUTATIVE (AFU_ORTHOLOGUE AFUA_3G04000)-RELATED"/>
    <property type="match status" value="1"/>
</dbReference>
<protein>
    <submittedName>
        <fullName evidence="4">MFS general substrate transporter</fullName>
    </submittedName>
</protein>
<keyword evidence="2" id="KW-0812">Transmembrane</keyword>
<dbReference type="PROSITE" id="PS50850">
    <property type="entry name" value="MFS"/>
    <property type="match status" value="2"/>
</dbReference>
<evidence type="ECO:0000256" key="1">
    <source>
        <dbReference type="ARBA" id="ARBA00004141"/>
    </source>
</evidence>
<gene>
    <name evidence="4" type="ORF">DACRYDRAFT_50031</name>
</gene>
<feature type="domain" description="Major facilitator superfamily (MFS) profile" evidence="3">
    <location>
        <begin position="1"/>
        <end position="222"/>
    </location>
</feature>
<feature type="transmembrane region" description="Helical" evidence="2">
    <location>
        <begin position="292"/>
        <end position="311"/>
    </location>
</feature>
<organism evidence="4 5">
    <name type="scientific">Dacryopinax primogenitus (strain DJM 731)</name>
    <name type="common">Brown rot fungus</name>
    <dbReference type="NCBI Taxonomy" id="1858805"/>
    <lineage>
        <taxon>Eukaryota</taxon>
        <taxon>Fungi</taxon>
        <taxon>Dikarya</taxon>
        <taxon>Basidiomycota</taxon>
        <taxon>Agaricomycotina</taxon>
        <taxon>Dacrymycetes</taxon>
        <taxon>Dacrymycetales</taxon>
        <taxon>Dacrymycetaceae</taxon>
        <taxon>Dacryopinax</taxon>
    </lineage>
</organism>
<dbReference type="SUPFAM" id="SSF103473">
    <property type="entry name" value="MFS general substrate transporter"/>
    <property type="match status" value="1"/>
</dbReference>
<dbReference type="InterPro" id="IPR011701">
    <property type="entry name" value="MFS"/>
</dbReference>
<sequence length="436" mass="46620">MTASASARSPLTRALFAIGLEALTTLSRDGLLLLLQRMIRMYAYGSSTLVLALLFNSLGFSDTQLGAFMTLTLLGDVLVSLLLTLVADKVGRRNILLAGAGLMLASGVVFALGSSYIILLLAAIVGVITPSGNEIGPFRAIEESIQAQITPANLRTDIFAISGMVGFLSTALGQISIGWATERMIGVWGWSELDAYRAVFWVYAACAGMKLVLTAGLSEECEVEKLKHPKPPRLSTRIINLFPTLSPESRSIVWKLSLLFALDSLGGGLVPKSFVVYFFYQKFGLPTSALGTIFSLTSLGSGISNLLAVAIAKQIGLVRTIVYTHLPGAMFLSLTPVSSNLYIAAACIILRSTAGSMGRAPRTAFTSQVVLKEERTSVLGIVNVVKTLAQAAGPWISGRLSETGNLWLSFVVAGALKATYDFGLLWVFLNQKPREQ</sequence>
<feature type="transmembrane region" description="Helical" evidence="2">
    <location>
        <begin position="42"/>
        <end position="60"/>
    </location>
</feature>
<reference evidence="4 5" key="1">
    <citation type="journal article" date="2012" name="Science">
        <title>The Paleozoic origin of enzymatic lignin decomposition reconstructed from 31 fungal genomes.</title>
        <authorList>
            <person name="Floudas D."/>
            <person name="Binder M."/>
            <person name="Riley R."/>
            <person name="Barry K."/>
            <person name="Blanchette R.A."/>
            <person name="Henrissat B."/>
            <person name="Martinez A.T."/>
            <person name="Otillar R."/>
            <person name="Spatafora J.W."/>
            <person name="Yadav J.S."/>
            <person name="Aerts A."/>
            <person name="Benoit I."/>
            <person name="Boyd A."/>
            <person name="Carlson A."/>
            <person name="Copeland A."/>
            <person name="Coutinho P.M."/>
            <person name="de Vries R.P."/>
            <person name="Ferreira P."/>
            <person name="Findley K."/>
            <person name="Foster B."/>
            <person name="Gaskell J."/>
            <person name="Glotzer D."/>
            <person name="Gorecki P."/>
            <person name="Heitman J."/>
            <person name="Hesse C."/>
            <person name="Hori C."/>
            <person name="Igarashi K."/>
            <person name="Jurgens J.A."/>
            <person name="Kallen N."/>
            <person name="Kersten P."/>
            <person name="Kohler A."/>
            <person name="Kuees U."/>
            <person name="Kumar T.K.A."/>
            <person name="Kuo A."/>
            <person name="LaButti K."/>
            <person name="Larrondo L.F."/>
            <person name="Lindquist E."/>
            <person name="Ling A."/>
            <person name="Lombard V."/>
            <person name="Lucas S."/>
            <person name="Lundell T."/>
            <person name="Martin R."/>
            <person name="McLaughlin D.J."/>
            <person name="Morgenstern I."/>
            <person name="Morin E."/>
            <person name="Murat C."/>
            <person name="Nagy L.G."/>
            <person name="Nolan M."/>
            <person name="Ohm R.A."/>
            <person name="Patyshakuliyeva A."/>
            <person name="Rokas A."/>
            <person name="Ruiz-Duenas F.J."/>
            <person name="Sabat G."/>
            <person name="Salamov A."/>
            <person name="Samejima M."/>
            <person name="Schmutz J."/>
            <person name="Slot J.C."/>
            <person name="St John F."/>
            <person name="Stenlid J."/>
            <person name="Sun H."/>
            <person name="Sun S."/>
            <person name="Syed K."/>
            <person name="Tsang A."/>
            <person name="Wiebenga A."/>
            <person name="Young D."/>
            <person name="Pisabarro A."/>
            <person name="Eastwood D.C."/>
            <person name="Martin F."/>
            <person name="Cullen D."/>
            <person name="Grigoriev I.V."/>
            <person name="Hibbett D.S."/>
        </authorList>
    </citation>
    <scope>NUCLEOTIDE SEQUENCE [LARGE SCALE GENOMIC DNA]</scope>
    <source>
        <strain evidence="4 5">DJM-731 SS1</strain>
    </source>
</reference>
<dbReference type="Proteomes" id="UP000030653">
    <property type="component" value="Unassembled WGS sequence"/>
</dbReference>
<keyword evidence="2" id="KW-1133">Transmembrane helix</keyword>
<evidence type="ECO:0000259" key="3">
    <source>
        <dbReference type="PROSITE" id="PS50850"/>
    </source>
</evidence>
<feature type="transmembrane region" description="Helical" evidence="2">
    <location>
        <begin position="406"/>
        <end position="429"/>
    </location>
</feature>
<dbReference type="InterPro" id="IPR036259">
    <property type="entry name" value="MFS_trans_sf"/>
</dbReference>
<dbReference type="EMBL" id="JH795860">
    <property type="protein sequence ID" value="EJU03033.1"/>
    <property type="molecule type" value="Genomic_DNA"/>
</dbReference>
<dbReference type="AlphaFoldDB" id="M5GE71"/>
<keyword evidence="2" id="KW-0472">Membrane</keyword>
<keyword evidence="5" id="KW-1185">Reference proteome</keyword>
<evidence type="ECO:0000313" key="4">
    <source>
        <dbReference type="EMBL" id="EJU03033.1"/>
    </source>
</evidence>
<feature type="transmembrane region" description="Helical" evidence="2">
    <location>
        <begin position="158"/>
        <end position="177"/>
    </location>
</feature>
<dbReference type="OMA" id="GDVYAWY"/>
<dbReference type="InterPro" id="IPR020846">
    <property type="entry name" value="MFS_dom"/>
</dbReference>
<comment type="subcellular location">
    <subcellularLocation>
        <location evidence="1">Membrane</location>
        <topology evidence="1">Multi-pass membrane protein</topology>
    </subcellularLocation>
</comment>
<dbReference type="Pfam" id="PF07690">
    <property type="entry name" value="MFS_1"/>
    <property type="match status" value="2"/>
</dbReference>
<accession>M5GE71</accession>
<dbReference type="GeneID" id="63690024"/>
<proteinExistence type="predicted"/>
<feature type="transmembrane region" description="Helical" evidence="2">
    <location>
        <begin position="66"/>
        <end position="86"/>
    </location>
</feature>
<dbReference type="GO" id="GO:0022857">
    <property type="term" value="F:transmembrane transporter activity"/>
    <property type="evidence" value="ECO:0007669"/>
    <property type="project" value="InterPro"/>
</dbReference>